<gene>
    <name evidence="1" type="ORF">EVAR_92422_1</name>
</gene>
<dbReference type="Proteomes" id="UP000299102">
    <property type="component" value="Unassembled WGS sequence"/>
</dbReference>
<evidence type="ECO:0000313" key="1">
    <source>
        <dbReference type="EMBL" id="GBP09868.1"/>
    </source>
</evidence>
<dbReference type="EMBL" id="BGZK01000038">
    <property type="protein sequence ID" value="GBP09868.1"/>
    <property type="molecule type" value="Genomic_DNA"/>
</dbReference>
<keyword evidence="2" id="KW-1185">Reference proteome</keyword>
<proteinExistence type="predicted"/>
<comment type="caution">
    <text evidence="1">The sequence shown here is derived from an EMBL/GenBank/DDBJ whole genome shotgun (WGS) entry which is preliminary data.</text>
</comment>
<accession>A0A4C1T8Q2</accession>
<name>A0A4C1T8Q2_EUMVA</name>
<evidence type="ECO:0000313" key="2">
    <source>
        <dbReference type="Proteomes" id="UP000299102"/>
    </source>
</evidence>
<protein>
    <submittedName>
        <fullName evidence="1">Uncharacterized protein</fullName>
    </submittedName>
</protein>
<organism evidence="1 2">
    <name type="scientific">Eumeta variegata</name>
    <name type="common">Bagworm moth</name>
    <name type="synonym">Eumeta japonica</name>
    <dbReference type="NCBI Taxonomy" id="151549"/>
    <lineage>
        <taxon>Eukaryota</taxon>
        <taxon>Metazoa</taxon>
        <taxon>Ecdysozoa</taxon>
        <taxon>Arthropoda</taxon>
        <taxon>Hexapoda</taxon>
        <taxon>Insecta</taxon>
        <taxon>Pterygota</taxon>
        <taxon>Neoptera</taxon>
        <taxon>Endopterygota</taxon>
        <taxon>Lepidoptera</taxon>
        <taxon>Glossata</taxon>
        <taxon>Ditrysia</taxon>
        <taxon>Tineoidea</taxon>
        <taxon>Psychidae</taxon>
        <taxon>Oiketicinae</taxon>
        <taxon>Eumeta</taxon>
    </lineage>
</organism>
<reference evidence="1 2" key="1">
    <citation type="journal article" date="2019" name="Commun. Biol.">
        <title>The bagworm genome reveals a unique fibroin gene that provides high tensile strength.</title>
        <authorList>
            <person name="Kono N."/>
            <person name="Nakamura H."/>
            <person name="Ohtoshi R."/>
            <person name="Tomita M."/>
            <person name="Numata K."/>
            <person name="Arakawa K."/>
        </authorList>
    </citation>
    <scope>NUCLEOTIDE SEQUENCE [LARGE SCALE GENOMIC DNA]</scope>
</reference>
<sequence length="76" mass="8762">MQYGPALSKDEQYATSLYYEPHSTEVVFGRRRRRTFFTQIIGQISGITFELVKSIVSSVKGWTFIMKGQSNSFLFV</sequence>
<dbReference type="AlphaFoldDB" id="A0A4C1T8Q2"/>